<dbReference type="Gene3D" id="3.90.190.10">
    <property type="entry name" value="Protein tyrosine phosphatase superfamily"/>
    <property type="match status" value="1"/>
</dbReference>
<evidence type="ECO:0000259" key="2">
    <source>
        <dbReference type="PROSITE" id="PS50056"/>
    </source>
</evidence>
<dbReference type="InterPro" id="IPR026893">
    <property type="entry name" value="Tyr/Ser_Pase_IphP-type"/>
</dbReference>
<dbReference type="SUPFAM" id="SSF56059">
    <property type="entry name" value="Glutathione synthetase ATP-binding domain-like"/>
    <property type="match status" value="1"/>
</dbReference>
<dbReference type="Gene3D" id="3.50.30.10">
    <property type="entry name" value="Phosphohistidine domain"/>
    <property type="match status" value="1"/>
</dbReference>
<dbReference type="InterPro" id="IPR051549">
    <property type="entry name" value="PEP_Utilizing_Enz"/>
</dbReference>
<dbReference type="SUPFAM" id="SSF52009">
    <property type="entry name" value="Phosphohistidine domain"/>
    <property type="match status" value="1"/>
</dbReference>
<dbReference type="InterPro" id="IPR016130">
    <property type="entry name" value="Tyr_Pase_AS"/>
</dbReference>
<dbReference type="Gene3D" id="3.30.1490.20">
    <property type="entry name" value="ATP-grasp fold, A domain"/>
    <property type="match status" value="1"/>
</dbReference>
<dbReference type="SUPFAM" id="SSF52799">
    <property type="entry name" value="(Phosphotyrosine protein) phosphatases II"/>
    <property type="match status" value="1"/>
</dbReference>
<protein>
    <recommendedName>
        <fullName evidence="2">Tyrosine specific protein phosphatases domain-containing protein</fullName>
    </recommendedName>
</protein>
<comment type="caution">
    <text evidence="3">The sequence shown here is derived from an EMBL/GenBank/DDBJ whole genome shotgun (WGS) entry which is preliminary data.</text>
</comment>
<dbReference type="EMBL" id="CAWUHD010000005">
    <property type="protein sequence ID" value="CAK7210627.1"/>
    <property type="molecule type" value="Genomic_DNA"/>
</dbReference>
<evidence type="ECO:0000313" key="4">
    <source>
        <dbReference type="Proteomes" id="UP001642482"/>
    </source>
</evidence>
<dbReference type="InterPro" id="IPR008279">
    <property type="entry name" value="PEP-util_enz_mobile_dom"/>
</dbReference>
<name>A0ABP0ATN0_9PEZI</name>
<organism evidence="3 4">
    <name type="scientific">Sporothrix eucalyptigena</name>
    <dbReference type="NCBI Taxonomy" id="1812306"/>
    <lineage>
        <taxon>Eukaryota</taxon>
        <taxon>Fungi</taxon>
        <taxon>Dikarya</taxon>
        <taxon>Ascomycota</taxon>
        <taxon>Pezizomycotina</taxon>
        <taxon>Sordariomycetes</taxon>
        <taxon>Sordariomycetidae</taxon>
        <taxon>Ophiostomatales</taxon>
        <taxon>Ophiostomataceae</taxon>
        <taxon>Sporothrix</taxon>
    </lineage>
</organism>
<feature type="domain" description="Tyrosine specific protein phosphatases" evidence="2">
    <location>
        <begin position="1040"/>
        <end position="1077"/>
    </location>
</feature>
<accession>A0ABP0ATN0</accession>
<sequence length="1179" mass="130933">MTSKTPLAVVLGDPACLEHKLVGGKGANLGRTTSAGLPIPPGFVLTTAAYRDFISTNTAVQKQINVALGRLDVKDVVRLEEQTGAVRQVIETAPFPHELEHVVTETYRKLGNDVDGDAYVAVRSSATAEDLADTSFAGLHDTFLDIRGVANVLDAVKWCWASLWTARCAAYREQHAISHAEVAIAVVVQVMVESEMAGVLFTANPVTGNTSEMVVNASFGLGESVVSGIVDPDEFVVVRATNKLRCRHLGAKEVEIVRNDKDGGTMTRPLPKARQATYALTGDQIQSLVSMATLVEEAYEGLPQDIEWAWANNQPFLLQTRPITGVRLSWDEDVDAWQTRRAPETTVWTNAWARAYWTGAITPLYYSIRARGIRDLDDDNFRLWGRRDLVGVQRYMYRHGTMYYNLDVLGDLTQMLLPKSLRSNMDLYPLSMRAEATGRPFRLLSALRMHLRTILLSGGTHGPFAFFRSCQRWIARYKYNYKTPTIEALQAMSDSELHAAAAAAVANFVDFNQYPRTGFWVYSPVAFGLLRKMLARWYHGSNANCFEELLSGLPTRTAQVDESIALWTLSRVVAASPVLRNLLETTDGVSFFRDCEKTDEGQQFLAKYKTFLDDWGHRGHADRDMWYARRSEDPAIDTRSFRLLAKAHISPEEAEAKLAARRLRVTADVEQHVQRGVLGLARLALFRAVHRYCLRFLVLRDDQRDQNDRNSMRKKRAFLEVGRRLNARGLLDASNDFFFLSEPELWALFTDNKRTRLLDAKIAGRRANFEAMHARTADPALYLRGCQNPVDLPADEKAESDTKGVGLFRGATLSQGVVEGRVRVLRSLDEIDTLKTGDILVCNGTDPGWAPVFNVIGGLVMETGGMLAHGACLSREFGLPAITIPGAIHKLADAVTLKLDASQGEVRVLLWVGEPPKTDQRVLPVDGLVNARDFGGLTTNDGKVTRWGILYRSDQLEHLTTDGAQTLFEERRVTTVIDLRTAAEAAAQPGSWRDQFPADTVDLVNFPIDDGWHGSIPALASQQRNLLSGKYLAYLQHSGAQCVAAVRLLLQALQAGPKSATLIHCAAGKDRTGVISAFVLEVLGVERAQVVGDYFLTAANMGKIMARLETNPLFIERRATASPEIFEVHRHTMEDFLGEVDRQYGGAEKWLLANGMTSDELKQLRELMLTDKPVAEKKT</sequence>
<dbReference type="InterPro" id="IPR036637">
    <property type="entry name" value="Phosphohistidine_dom_sf"/>
</dbReference>
<dbReference type="InterPro" id="IPR002192">
    <property type="entry name" value="PPDK_AMP/ATP-bd"/>
</dbReference>
<evidence type="ECO:0000313" key="3">
    <source>
        <dbReference type="EMBL" id="CAK7210627.1"/>
    </source>
</evidence>
<dbReference type="PANTHER" id="PTHR43615:SF1">
    <property type="entry name" value="PPDK_N DOMAIN-CONTAINING PROTEIN"/>
    <property type="match status" value="1"/>
</dbReference>
<dbReference type="InterPro" id="IPR000387">
    <property type="entry name" value="Tyr_Pase_dom"/>
</dbReference>
<evidence type="ECO:0000256" key="1">
    <source>
        <dbReference type="ARBA" id="ARBA00007837"/>
    </source>
</evidence>
<dbReference type="InterPro" id="IPR029021">
    <property type="entry name" value="Prot-tyrosine_phosphatase-like"/>
</dbReference>
<dbReference type="Gene3D" id="3.30.470.20">
    <property type="entry name" value="ATP-grasp fold, B domain"/>
    <property type="match status" value="1"/>
</dbReference>
<proteinExistence type="inferred from homology"/>
<dbReference type="PROSITE" id="PS50056">
    <property type="entry name" value="TYR_PHOSPHATASE_2"/>
    <property type="match status" value="1"/>
</dbReference>
<comment type="similarity">
    <text evidence="1">Belongs to the PEP-utilizing enzyme family.</text>
</comment>
<reference evidence="3 4" key="1">
    <citation type="submission" date="2024-01" db="EMBL/GenBank/DDBJ databases">
        <authorList>
            <person name="Allen C."/>
            <person name="Tagirdzhanova G."/>
        </authorList>
    </citation>
    <scope>NUCLEOTIDE SEQUENCE [LARGE SCALE GENOMIC DNA]</scope>
</reference>
<dbReference type="Pfam" id="PF01326">
    <property type="entry name" value="PPDK_N"/>
    <property type="match status" value="1"/>
</dbReference>
<gene>
    <name evidence="3" type="ORF">SEUCBS140593_000895</name>
</gene>
<keyword evidence="4" id="KW-1185">Reference proteome</keyword>
<dbReference type="PROSITE" id="PS00383">
    <property type="entry name" value="TYR_PHOSPHATASE_1"/>
    <property type="match status" value="1"/>
</dbReference>
<dbReference type="Proteomes" id="UP001642482">
    <property type="component" value="Unassembled WGS sequence"/>
</dbReference>
<dbReference type="PANTHER" id="PTHR43615">
    <property type="entry name" value="PHOSPHOENOLPYRUVATE SYNTHASE-RELATED"/>
    <property type="match status" value="1"/>
</dbReference>
<dbReference type="Pfam" id="PF00391">
    <property type="entry name" value="PEP-utilizers"/>
    <property type="match status" value="1"/>
</dbReference>
<dbReference type="InterPro" id="IPR013815">
    <property type="entry name" value="ATP_grasp_subdomain_1"/>
</dbReference>
<dbReference type="Pfam" id="PF13350">
    <property type="entry name" value="Y_phosphatase3"/>
    <property type="match status" value="1"/>
</dbReference>